<dbReference type="Gene3D" id="3.80.10.10">
    <property type="entry name" value="Ribonuclease Inhibitor"/>
    <property type="match status" value="1"/>
</dbReference>
<dbReference type="PANTHER" id="PTHR38926">
    <property type="entry name" value="F-BOX DOMAIN CONTAINING PROTEIN, EXPRESSED"/>
    <property type="match status" value="1"/>
</dbReference>
<proteinExistence type="predicted"/>
<dbReference type="EMBL" id="AWSO01000155">
    <property type="protein sequence ID" value="ESK94085.1"/>
    <property type="molecule type" value="Genomic_DNA"/>
</dbReference>
<feature type="coiled-coil region" evidence="1">
    <location>
        <begin position="53"/>
        <end position="97"/>
    </location>
</feature>
<dbReference type="Gene3D" id="1.20.1280.50">
    <property type="match status" value="1"/>
</dbReference>
<sequence length="586" mass="66162">MILTNVAHRIVLCDQCSREFLAYRVQPTPSDCGVTRSTYVPSEAAAAKIKEHIQAEEALLDHCNQEIEVLRQQMESLKKERAELEKLLAQRQNALSAIRQLPVELWTKIFTAICEMDDYALSITQKEITAPPMILSQVCSRWREIMHDLPQLWSSISVDLFDLETNVQDLILEFARKSKPCPLQLRIYNSDMRGLLSRTVPTPEGRNAFRALLSHVQQCAALYCFGLEWEDDAVGCSDVAISFPLLRTLDCGAELDKIAANGHWFWDALWKFAPKLEILRVWTIPSADSIPVLLPWPQLTALAIRFQTEISGLCNVLRHCGALETLTIGDFVPEDNEEGDHTPVVLPLLRRLRIAIRTLPYRCIGPLLDTLSLPSLRSLELTFLAVYTPEWPSSLLAMLHGTSPTLEELSFRSNSYITSITFPLDEILQLPNLTHLSLEGGVLDNLMPFIPAIFPMLTISPAATSAAGIFVPRLTHLKICLRGGHCIAEDEAQTILSMSESRSRSRLTSLGLDSEVSPLKEIDIDLRWHPYYVGWLQCKAKSLEDWNPFIRNPLRGRVVALEKDGVGFPLLYTRFSPSIEHHRNLR</sequence>
<protein>
    <submittedName>
        <fullName evidence="2">Uncharacterized protein</fullName>
    </submittedName>
</protein>
<dbReference type="HOGENOM" id="CLU_018544_8_0_1"/>
<evidence type="ECO:0000313" key="3">
    <source>
        <dbReference type="Proteomes" id="UP000017559"/>
    </source>
</evidence>
<evidence type="ECO:0000313" key="2">
    <source>
        <dbReference type="EMBL" id="ESK94085.1"/>
    </source>
</evidence>
<dbReference type="AlphaFoldDB" id="V2XNK1"/>
<comment type="caution">
    <text evidence="2">The sequence shown here is derived from an EMBL/GenBank/DDBJ whole genome shotgun (WGS) entry which is preliminary data.</text>
</comment>
<dbReference type="PANTHER" id="PTHR38926:SF5">
    <property type="entry name" value="F-BOX AND LEUCINE-RICH REPEAT PROTEIN 6"/>
    <property type="match status" value="1"/>
</dbReference>
<gene>
    <name evidence="2" type="ORF">Moror_12830</name>
</gene>
<keyword evidence="1" id="KW-0175">Coiled coil</keyword>
<dbReference type="InterPro" id="IPR032675">
    <property type="entry name" value="LRR_dom_sf"/>
</dbReference>
<keyword evidence="3" id="KW-1185">Reference proteome</keyword>
<organism evidence="2 3">
    <name type="scientific">Moniliophthora roreri (strain MCA 2997)</name>
    <name type="common">Cocoa frosty pod rot fungus</name>
    <name type="synonym">Crinipellis roreri</name>
    <dbReference type="NCBI Taxonomy" id="1381753"/>
    <lineage>
        <taxon>Eukaryota</taxon>
        <taxon>Fungi</taxon>
        <taxon>Dikarya</taxon>
        <taxon>Basidiomycota</taxon>
        <taxon>Agaricomycotina</taxon>
        <taxon>Agaricomycetes</taxon>
        <taxon>Agaricomycetidae</taxon>
        <taxon>Agaricales</taxon>
        <taxon>Marasmiineae</taxon>
        <taxon>Marasmiaceae</taxon>
        <taxon>Moniliophthora</taxon>
    </lineage>
</organism>
<dbReference type="SUPFAM" id="SSF52047">
    <property type="entry name" value="RNI-like"/>
    <property type="match status" value="1"/>
</dbReference>
<accession>V2XNK1</accession>
<reference evidence="2 3" key="1">
    <citation type="journal article" date="2014" name="BMC Genomics">
        <title>Genome and secretome analysis of the hemibiotrophic fungal pathogen, Moniliophthora roreri, which causes frosty pod rot disease of cacao: mechanisms of the biotrophic and necrotrophic phases.</title>
        <authorList>
            <person name="Meinhardt L.W."/>
            <person name="Costa G.G.L."/>
            <person name="Thomazella D.P.T."/>
            <person name="Teixeira P.J.P.L."/>
            <person name="Carazzolle M.F."/>
            <person name="Schuster S.C."/>
            <person name="Carlson J.E."/>
            <person name="Guiltinan M.J."/>
            <person name="Mieczkowski P."/>
            <person name="Farmer A."/>
            <person name="Ramaraj T."/>
            <person name="Crozier J."/>
            <person name="Davis R.E."/>
            <person name="Shao J."/>
            <person name="Melnick R.L."/>
            <person name="Pereira G.A.G."/>
            <person name="Bailey B.A."/>
        </authorList>
    </citation>
    <scope>NUCLEOTIDE SEQUENCE [LARGE SCALE GENOMIC DNA]</scope>
    <source>
        <strain evidence="2 3">MCA 2997</strain>
    </source>
</reference>
<dbReference type="Proteomes" id="UP000017559">
    <property type="component" value="Unassembled WGS sequence"/>
</dbReference>
<dbReference type="KEGG" id="mrr:Moror_12830"/>
<dbReference type="OrthoDB" id="3266451at2759"/>
<evidence type="ECO:0000256" key="1">
    <source>
        <dbReference type="SAM" id="Coils"/>
    </source>
</evidence>
<name>V2XNK1_MONRO</name>